<organism evidence="6 7">
    <name type="scientific">Thalassotalea nanhaiensis</name>
    <dbReference type="NCBI Taxonomy" id="3065648"/>
    <lineage>
        <taxon>Bacteria</taxon>
        <taxon>Pseudomonadati</taxon>
        <taxon>Pseudomonadota</taxon>
        <taxon>Gammaproteobacteria</taxon>
        <taxon>Alteromonadales</taxon>
        <taxon>Colwelliaceae</taxon>
        <taxon>Thalassotalea</taxon>
    </lineage>
</organism>
<evidence type="ECO:0000256" key="4">
    <source>
        <dbReference type="ARBA" id="ARBA00023239"/>
    </source>
</evidence>
<dbReference type="PROSITE" id="PS51891">
    <property type="entry name" value="CENP_V_GFA"/>
    <property type="match status" value="1"/>
</dbReference>
<comment type="similarity">
    <text evidence="1">Belongs to the Gfa family.</text>
</comment>
<dbReference type="PANTHER" id="PTHR33337:SF40">
    <property type="entry name" value="CENP-V_GFA DOMAIN-CONTAINING PROTEIN-RELATED"/>
    <property type="match status" value="1"/>
</dbReference>
<evidence type="ECO:0000313" key="7">
    <source>
        <dbReference type="Proteomes" id="UP001248581"/>
    </source>
</evidence>
<evidence type="ECO:0000259" key="5">
    <source>
        <dbReference type="PROSITE" id="PS51891"/>
    </source>
</evidence>
<dbReference type="InterPro" id="IPR011057">
    <property type="entry name" value="Mss4-like_sf"/>
</dbReference>
<evidence type="ECO:0000256" key="1">
    <source>
        <dbReference type="ARBA" id="ARBA00005495"/>
    </source>
</evidence>
<gene>
    <name evidence="6" type="ORF">RI845_01630</name>
</gene>
<evidence type="ECO:0000256" key="3">
    <source>
        <dbReference type="ARBA" id="ARBA00022833"/>
    </source>
</evidence>
<dbReference type="SUPFAM" id="SSF51316">
    <property type="entry name" value="Mss4-like"/>
    <property type="match status" value="1"/>
</dbReference>
<dbReference type="Gene3D" id="3.90.1590.10">
    <property type="entry name" value="glutathione-dependent formaldehyde- activating enzyme (gfa)"/>
    <property type="match status" value="1"/>
</dbReference>
<feature type="domain" description="CENP-V/GFA" evidence="5">
    <location>
        <begin position="2"/>
        <end position="108"/>
    </location>
</feature>
<dbReference type="InterPro" id="IPR006913">
    <property type="entry name" value="CENP-V/GFA"/>
</dbReference>
<evidence type="ECO:0000256" key="2">
    <source>
        <dbReference type="ARBA" id="ARBA00022723"/>
    </source>
</evidence>
<dbReference type="Proteomes" id="UP001248581">
    <property type="component" value="Chromosome"/>
</dbReference>
<dbReference type="Pfam" id="PF04828">
    <property type="entry name" value="GFA"/>
    <property type="match status" value="1"/>
</dbReference>
<accession>A0ABY9TJ46</accession>
<dbReference type="PANTHER" id="PTHR33337">
    <property type="entry name" value="GFA DOMAIN-CONTAINING PROTEIN"/>
    <property type="match status" value="1"/>
</dbReference>
<proteinExistence type="inferred from homology"/>
<dbReference type="RefSeq" id="WP_348388020.1">
    <property type="nucleotide sequence ID" value="NZ_CP134146.1"/>
</dbReference>
<reference evidence="7" key="1">
    <citation type="submission" date="2023-09" db="EMBL/GenBank/DDBJ databases">
        <authorList>
            <person name="Zhang C."/>
        </authorList>
    </citation>
    <scope>NUCLEOTIDE SEQUENCE [LARGE SCALE GENOMIC DNA]</scope>
    <source>
        <strain evidence="7">SQ345</strain>
    </source>
</reference>
<name>A0ABY9TJ46_9GAMM</name>
<protein>
    <submittedName>
        <fullName evidence="6">GFA family protein</fullName>
    </submittedName>
</protein>
<dbReference type="EMBL" id="CP134146">
    <property type="protein sequence ID" value="WNC68866.1"/>
    <property type="molecule type" value="Genomic_DNA"/>
</dbReference>
<sequence length="135" mass="15065">MITGRCECSKVRFQVNGSINDFSHCHCSQCRRLHGAAFATFAGVNRNDFSYLCGESELRSYASSESHSRIFCRHCGSNILVALIDEPNALYLSMSAIDGNPSRPPAYHIFVGSKAPWHVILDDAEQFDTFPENED</sequence>
<keyword evidence="3" id="KW-0862">Zinc</keyword>
<keyword evidence="4" id="KW-0456">Lyase</keyword>
<evidence type="ECO:0000313" key="6">
    <source>
        <dbReference type="EMBL" id="WNC68866.1"/>
    </source>
</evidence>
<keyword evidence="7" id="KW-1185">Reference proteome</keyword>
<keyword evidence="2" id="KW-0479">Metal-binding</keyword>